<accession>A0A9D4ZI21</accession>
<sequence length="276" mass="31350">MERALSRHCPFGAKAVGFLQRQVHVSRTCMLSPLAMVDQTTGSRSGARERRLQKVYEDRKRREQAKGRYPQWARILEDACKLDKELREVIGDSAGNAEEMKKRVEERILRKGQDFLHSSSGSAMPMKISFREFNATEAYIWLELYKPPSQKDMEVICGVFRSWYLLGRLGAFNSLNLQVSNTPADQALSYNEKDLDGVLPAYFHDVGTLEFQDNLGRLWMDLGTADALALDVFINSFSVVSSEHVGIKELTFGGKRLGDWDEGMTSEEDGYISYKI</sequence>
<protein>
    <submittedName>
        <fullName evidence="1">Uncharacterized protein</fullName>
    </submittedName>
</protein>
<dbReference type="EMBL" id="JABFUD020000011">
    <property type="protein sequence ID" value="KAI5073825.1"/>
    <property type="molecule type" value="Genomic_DNA"/>
</dbReference>
<evidence type="ECO:0000313" key="1">
    <source>
        <dbReference type="EMBL" id="KAI5073825.1"/>
    </source>
</evidence>
<dbReference type="PANTHER" id="PTHR46737">
    <property type="entry name" value="OS02G0827600 PROTEIN"/>
    <property type="match status" value="1"/>
</dbReference>
<organism evidence="1 2">
    <name type="scientific">Adiantum capillus-veneris</name>
    <name type="common">Maidenhair fern</name>
    <dbReference type="NCBI Taxonomy" id="13818"/>
    <lineage>
        <taxon>Eukaryota</taxon>
        <taxon>Viridiplantae</taxon>
        <taxon>Streptophyta</taxon>
        <taxon>Embryophyta</taxon>
        <taxon>Tracheophyta</taxon>
        <taxon>Polypodiopsida</taxon>
        <taxon>Polypodiidae</taxon>
        <taxon>Polypodiales</taxon>
        <taxon>Pteridineae</taxon>
        <taxon>Pteridaceae</taxon>
        <taxon>Vittarioideae</taxon>
        <taxon>Adiantum</taxon>
    </lineage>
</organism>
<reference evidence="1" key="1">
    <citation type="submission" date="2021-01" db="EMBL/GenBank/DDBJ databases">
        <title>Adiantum capillus-veneris genome.</title>
        <authorList>
            <person name="Fang Y."/>
            <person name="Liao Q."/>
        </authorList>
    </citation>
    <scope>NUCLEOTIDE SEQUENCE</scope>
    <source>
        <strain evidence="1">H3</strain>
        <tissue evidence="1">Leaf</tissue>
    </source>
</reference>
<evidence type="ECO:0000313" key="2">
    <source>
        <dbReference type="Proteomes" id="UP000886520"/>
    </source>
</evidence>
<dbReference type="InterPro" id="IPR021920">
    <property type="entry name" value="DUF3531"/>
</dbReference>
<gene>
    <name evidence="1" type="ORF">GOP47_0011838</name>
</gene>
<dbReference type="Pfam" id="PF12049">
    <property type="entry name" value="DUF3531"/>
    <property type="match status" value="1"/>
</dbReference>
<keyword evidence="2" id="KW-1185">Reference proteome</keyword>
<dbReference type="PANTHER" id="PTHR46737:SF2">
    <property type="entry name" value="OS02G0827600 PROTEIN"/>
    <property type="match status" value="1"/>
</dbReference>
<name>A0A9D4ZI21_ADICA</name>
<dbReference type="OrthoDB" id="2014339at2759"/>
<comment type="caution">
    <text evidence="1">The sequence shown here is derived from an EMBL/GenBank/DDBJ whole genome shotgun (WGS) entry which is preliminary data.</text>
</comment>
<dbReference type="AlphaFoldDB" id="A0A9D4ZI21"/>
<proteinExistence type="predicted"/>
<dbReference type="Proteomes" id="UP000886520">
    <property type="component" value="Chromosome 11"/>
</dbReference>